<proteinExistence type="predicted"/>
<sequence>MLFYEKFCTPRKTVSATSRANKIDEDRPALGCSEVSNLNSQSLRSPIIIEGEEDTDDTSTCKSPTVTEVIEKPSKKLKQNDNMKHVHISTRNDTKWVLL</sequence>
<dbReference type="AlphaFoldDB" id="A0AAW1K132"/>
<protein>
    <submittedName>
        <fullName evidence="1">Uncharacterized protein</fullName>
    </submittedName>
</protein>
<dbReference type="Proteomes" id="UP001458880">
    <property type="component" value="Unassembled WGS sequence"/>
</dbReference>
<accession>A0AAW1K132</accession>
<organism evidence="1 2">
    <name type="scientific">Popillia japonica</name>
    <name type="common">Japanese beetle</name>
    <dbReference type="NCBI Taxonomy" id="7064"/>
    <lineage>
        <taxon>Eukaryota</taxon>
        <taxon>Metazoa</taxon>
        <taxon>Ecdysozoa</taxon>
        <taxon>Arthropoda</taxon>
        <taxon>Hexapoda</taxon>
        <taxon>Insecta</taxon>
        <taxon>Pterygota</taxon>
        <taxon>Neoptera</taxon>
        <taxon>Endopterygota</taxon>
        <taxon>Coleoptera</taxon>
        <taxon>Polyphaga</taxon>
        <taxon>Scarabaeiformia</taxon>
        <taxon>Scarabaeidae</taxon>
        <taxon>Rutelinae</taxon>
        <taxon>Popillia</taxon>
    </lineage>
</organism>
<evidence type="ECO:0000313" key="2">
    <source>
        <dbReference type="Proteomes" id="UP001458880"/>
    </source>
</evidence>
<dbReference type="EMBL" id="JASPKY010000283">
    <property type="protein sequence ID" value="KAK9711199.1"/>
    <property type="molecule type" value="Genomic_DNA"/>
</dbReference>
<gene>
    <name evidence="1" type="ORF">QE152_g25566</name>
</gene>
<name>A0AAW1K132_POPJA</name>
<reference evidence="1 2" key="1">
    <citation type="journal article" date="2024" name="BMC Genomics">
        <title>De novo assembly and annotation of Popillia japonica's genome with initial clues to its potential as an invasive pest.</title>
        <authorList>
            <person name="Cucini C."/>
            <person name="Boschi S."/>
            <person name="Funari R."/>
            <person name="Cardaioli E."/>
            <person name="Iannotti N."/>
            <person name="Marturano G."/>
            <person name="Paoli F."/>
            <person name="Bruttini M."/>
            <person name="Carapelli A."/>
            <person name="Frati F."/>
            <person name="Nardi F."/>
        </authorList>
    </citation>
    <scope>NUCLEOTIDE SEQUENCE [LARGE SCALE GENOMIC DNA]</scope>
    <source>
        <strain evidence="1">DMR45628</strain>
    </source>
</reference>
<keyword evidence="2" id="KW-1185">Reference proteome</keyword>
<comment type="caution">
    <text evidence="1">The sequence shown here is derived from an EMBL/GenBank/DDBJ whole genome shotgun (WGS) entry which is preliminary data.</text>
</comment>
<evidence type="ECO:0000313" key="1">
    <source>
        <dbReference type="EMBL" id="KAK9711199.1"/>
    </source>
</evidence>